<dbReference type="Proteomes" id="UP000563151">
    <property type="component" value="Unassembled WGS sequence"/>
</dbReference>
<feature type="domain" description="Endonuclease/exonuclease/phosphatase" evidence="2">
    <location>
        <begin position="19"/>
        <end position="254"/>
    </location>
</feature>
<accession>A0A923J0F4</accession>
<comment type="caution">
    <text evidence="3">The sequence shown here is derived from an EMBL/GenBank/DDBJ whole genome shotgun (WGS) entry which is preliminary data.</text>
</comment>
<protein>
    <submittedName>
        <fullName evidence="3">Endonuclease/exonuclease/phosphatase family protein</fullName>
    </submittedName>
</protein>
<dbReference type="RefSeq" id="WP_035151443.1">
    <property type="nucleotide sequence ID" value="NZ_JAAZWO010000001.1"/>
</dbReference>
<dbReference type="Gene3D" id="3.60.10.10">
    <property type="entry name" value="Endonuclease/exonuclease/phosphatase"/>
    <property type="match status" value="1"/>
</dbReference>
<keyword evidence="4" id="KW-1185">Reference proteome</keyword>
<name>A0A923J0F4_CLOTT</name>
<keyword evidence="1" id="KW-0378">Hydrolase</keyword>
<dbReference type="PANTHER" id="PTHR15822:SF23">
    <property type="entry name" value="ENDONUCLEASE_EXONUCLEASE_PHOSPHATASE FAMILY PROTEIN"/>
    <property type="match status" value="1"/>
</dbReference>
<dbReference type="GO" id="GO:0004519">
    <property type="term" value="F:endonuclease activity"/>
    <property type="evidence" value="ECO:0007669"/>
    <property type="project" value="UniProtKB-KW"/>
</dbReference>
<keyword evidence="3" id="KW-0540">Nuclease</keyword>
<keyword evidence="3" id="KW-0255">Endonuclease</keyword>
<proteinExistence type="predicted"/>
<dbReference type="EMBL" id="JAAZWO010000001">
    <property type="protein sequence ID" value="MBC2396173.1"/>
    <property type="molecule type" value="Genomic_DNA"/>
</dbReference>
<evidence type="ECO:0000313" key="4">
    <source>
        <dbReference type="Proteomes" id="UP000563151"/>
    </source>
</evidence>
<dbReference type="FunFam" id="3.60.10.10:FF:000043">
    <property type="entry name" value="Endonuclease/Exonuclease/phosphatase family protein"/>
    <property type="match status" value="1"/>
</dbReference>
<dbReference type="InterPro" id="IPR005135">
    <property type="entry name" value="Endo/exonuclease/phosphatase"/>
</dbReference>
<dbReference type="Pfam" id="PF03372">
    <property type="entry name" value="Exo_endo_phos"/>
    <property type="match status" value="1"/>
</dbReference>
<dbReference type="SUPFAM" id="SSF56219">
    <property type="entry name" value="DNase I-like"/>
    <property type="match status" value="1"/>
</dbReference>
<evidence type="ECO:0000259" key="2">
    <source>
        <dbReference type="Pfam" id="PF03372"/>
    </source>
</evidence>
<dbReference type="InterPro" id="IPR051547">
    <property type="entry name" value="TDP2-like"/>
</dbReference>
<dbReference type="PANTHER" id="PTHR15822">
    <property type="entry name" value="TRAF AND TNF RECEPTOR-ASSOCIATED PROTEIN"/>
    <property type="match status" value="1"/>
</dbReference>
<dbReference type="AlphaFoldDB" id="A0A923J0F4"/>
<dbReference type="CDD" id="cd09079">
    <property type="entry name" value="RgfB-like"/>
    <property type="match status" value="1"/>
</dbReference>
<gene>
    <name evidence="3" type="ORF">HGG79_00020</name>
</gene>
<dbReference type="GO" id="GO:0016787">
    <property type="term" value="F:hydrolase activity"/>
    <property type="evidence" value="ECO:0007669"/>
    <property type="project" value="UniProtKB-KW"/>
</dbReference>
<evidence type="ECO:0000313" key="3">
    <source>
        <dbReference type="EMBL" id="MBC2396173.1"/>
    </source>
</evidence>
<reference evidence="3 4" key="1">
    <citation type="submission" date="2020-04" db="EMBL/GenBank/DDBJ databases">
        <title>Genomic insights into acetone-butanol-ethanol (ABE) fermentation by sequencing solventogenic clostridia strains.</title>
        <authorList>
            <person name="Brown S."/>
        </authorList>
    </citation>
    <scope>NUCLEOTIDE SEQUENCE [LARGE SCALE GENOMIC DNA]</scope>
    <source>
        <strain evidence="3 4">DJ011</strain>
    </source>
</reference>
<dbReference type="InterPro" id="IPR036691">
    <property type="entry name" value="Endo/exonu/phosph_ase_sf"/>
</dbReference>
<sequence length="264" mass="31171">MKVLTLNCHSWQEKKQLEKIQYLAKVICQNNYDVIALQEVSQSINSRILFDNIKEDNFAFILIKELEILGEDKFKFVWDFSHMGYDKYEEGLAILTKYPIEEKHSFYVSQSKDENYWKTRKIITCKIKHNNKPISLYSCHLGWWHDKEESFKFQVDKLIEDLNEEETCILMGDFNNDAFLKQEGYHYLINKNLKDLYDLAKSKDNGVTVVGDIDGWQGNTKNMRLDLILSNKNLKVEYCKVIFNGIRKEIISDHFGVEAKIKEV</sequence>
<organism evidence="3 4">
    <name type="scientific">Clostridium tetanomorphum</name>
    <dbReference type="NCBI Taxonomy" id="1553"/>
    <lineage>
        <taxon>Bacteria</taxon>
        <taxon>Bacillati</taxon>
        <taxon>Bacillota</taxon>
        <taxon>Clostridia</taxon>
        <taxon>Eubacteriales</taxon>
        <taxon>Clostridiaceae</taxon>
        <taxon>Clostridium</taxon>
    </lineage>
</organism>
<evidence type="ECO:0000256" key="1">
    <source>
        <dbReference type="ARBA" id="ARBA00022801"/>
    </source>
</evidence>